<dbReference type="InterPro" id="IPR005828">
    <property type="entry name" value="MFS_sugar_transport-like"/>
</dbReference>
<dbReference type="EMBL" id="JAWRVE010000235">
    <property type="protein sequence ID" value="KAL1847705.1"/>
    <property type="molecule type" value="Genomic_DNA"/>
</dbReference>
<keyword evidence="3" id="KW-0813">Transport</keyword>
<evidence type="ECO:0000256" key="6">
    <source>
        <dbReference type="ARBA" id="ARBA00023136"/>
    </source>
</evidence>
<feature type="transmembrane region" description="Helical" evidence="7">
    <location>
        <begin position="12"/>
        <end position="33"/>
    </location>
</feature>
<dbReference type="PROSITE" id="PS50850">
    <property type="entry name" value="MFS"/>
    <property type="match status" value="1"/>
</dbReference>
<organism evidence="10 11">
    <name type="scientific">Diaporthe australafricana</name>
    <dbReference type="NCBI Taxonomy" id="127596"/>
    <lineage>
        <taxon>Eukaryota</taxon>
        <taxon>Fungi</taxon>
        <taxon>Dikarya</taxon>
        <taxon>Ascomycota</taxon>
        <taxon>Pezizomycotina</taxon>
        <taxon>Sordariomycetes</taxon>
        <taxon>Sordariomycetidae</taxon>
        <taxon>Diaporthales</taxon>
        <taxon>Diaporthaceae</taxon>
        <taxon>Diaporthe</taxon>
    </lineage>
</organism>
<comment type="caution">
    <text evidence="10">The sequence shown here is derived from an EMBL/GenBank/DDBJ whole genome shotgun (WGS) entry which is preliminary data.</text>
</comment>
<dbReference type="PRINTS" id="PR00171">
    <property type="entry name" value="SUGRTRNSPORT"/>
</dbReference>
<dbReference type="PROSITE" id="PS00216">
    <property type="entry name" value="SUGAR_TRANSPORT_1"/>
    <property type="match status" value="1"/>
</dbReference>
<keyword evidence="6 7" id="KW-0472">Membrane</keyword>
<evidence type="ECO:0000256" key="4">
    <source>
        <dbReference type="ARBA" id="ARBA00022692"/>
    </source>
</evidence>
<reference evidence="10 11" key="1">
    <citation type="journal article" date="2024" name="IMA Fungus">
        <title>IMA Genome - F19 : A genome assembly and annotation guide to empower mycologists, including annotated draft genome sequences of Ceratocystis pirilliformis, Diaporthe australafricana, Fusarium ophioides, Paecilomyces lecythidis, and Sporothrix stenoceras.</title>
        <authorList>
            <person name="Aylward J."/>
            <person name="Wilson A.M."/>
            <person name="Visagie C.M."/>
            <person name="Spraker J."/>
            <person name="Barnes I."/>
            <person name="Buitendag C."/>
            <person name="Ceriani C."/>
            <person name="Del Mar Angel L."/>
            <person name="du Plessis D."/>
            <person name="Fuchs T."/>
            <person name="Gasser K."/>
            <person name="Kramer D."/>
            <person name="Li W."/>
            <person name="Munsamy K."/>
            <person name="Piso A."/>
            <person name="Price J.L."/>
            <person name="Sonnekus B."/>
            <person name="Thomas C."/>
            <person name="van der Nest A."/>
            <person name="van Dijk A."/>
            <person name="van Heerden A."/>
            <person name="van Vuuren N."/>
            <person name="Yilmaz N."/>
            <person name="Duong T.A."/>
            <person name="van der Merwe N.A."/>
            <person name="Wingfield M.J."/>
            <person name="Wingfield B.D."/>
        </authorList>
    </citation>
    <scope>NUCLEOTIDE SEQUENCE [LARGE SCALE GENOMIC DNA]</scope>
    <source>
        <strain evidence="10 11">CMW 18300</strain>
    </source>
</reference>
<keyword evidence="4 7" id="KW-0812">Transmembrane</keyword>
<keyword evidence="5 7" id="KW-1133">Transmembrane helix</keyword>
<feature type="transmembrane region" description="Helical" evidence="7">
    <location>
        <begin position="353"/>
        <end position="380"/>
    </location>
</feature>
<dbReference type="InterPro" id="IPR020846">
    <property type="entry name" value="MFS_dom"/>
</dbReference>
<evidence type="ECO:0000256" key="5">
    <source>
        <dbReference type="ARBA" id="ARBA00022989"/>
    </source>
</evidence>
<comment type="subcellular location">
    <subcellularLocation>
        <location evidence="1">Membrane</location>
        <topology evidence="1">Multi-pass membrane protein</topology>
    </subcellularLocation>
</comment>
<evidence type="ECO:0000259" key="9">
    <source>
        <dbReference type="PROSITE" id="PS50850"/>
    </source>
</evidence>
<feature type="transmembrane region" description="Helical" evidence="7">
    <location>
        <begin position="82"/>
        <end position="101"/>
    </location>
</feature>
<feature type="transmembrane region" description="Helical" evidence="7">
    <location>
        <begin position="392"/>
        <end position="410"/>
    </location>
</feature>
<dbReference type="PANTHER" id="PTHR48022:SF2">
    <property type="entry name" value="PLASTIDIC GLUCOSE TRANSPORTER 4"/>
    <property type="match status" value="1"/>
</dbReference>
<dbReference type="Proteomes" id="UP001583177">
    <property type="component" value="Unassembled WGS sequence"/>
</dbReference>
<feature type="domain" description="Major facilitator superfamily (MFS) profile" evidence="9">
    <location>
        <begin position="15"/>
        <end position="445"/>
    </location>
</feature>
<feature type="transmembrane region" description="Helical" evidence="7">
    <location>
        <begin position="323"/>
        <end position="341"/>
    </location>
</feature>
<feature type="transmembrane region" description="Helical" evidence="7">
    <location>
        <begin position="269"/>
        <end position="292"/>
    </location>
</feature>
<gene>
    <name evidence="10" type="ORF">Daus18300_013872</name>
</gene>
<evidence type="ECO:0000256" key="3">
    <source>
        <dbReference type="ARBA" id="ARBA00022448"/>
    </source>
</evidence>
<evidence type="ECO:0000256" key="2">
    <source>
        <dbReference type="ARBA" id="ARBA00010992"/>
    </source>
</evidence>
<feature type="transmembrane region" description="Helical" evidence="7">
    <location>
        <begin position="170"/>
        <end position="193"/>
    </location>
</feature>
<dbReference type="InterPro" id="IPR036259">
    <property type="entry name" value="MFS_trans_sf"/>
</dbReference>
<protein>
    <recommendedName>
        <fullName evidence="9">Major facilitator superfamily (MFS) profile domain-containing protein</fullName>
    </recommendedName>
</protein>
<dbReference type="InterPro" id="IPR003663">
    <property type="entry name" value="Sugar/inositol_transpt"/>
</dbReference>
<dbReference type="PANTHER" id="PTHR48022">
    <property type="entry name" value="PLASTIDIC GLUCOSE TRANSPORTER 4"/>
    <property type="match status" value="1"/>
</dbReference>
<dbReference type="Gene3D" id="1.20.1250.20">
    <property type="entry name" value="MFS general substrate transporter like domains"/>
    <property type="match status" value="1"/>
</dbReference>
<feature type="transmembrane region" description="Helical" evidence="7">
    <location>
        <begin position="107"/>
        <end position="129"/>
    </location>
</feature>
<evidence type="ECO:0000313" key="10">
    <source>
        <dbReference type="EMBL" id="KAL1847705.1"/>
    </source>
</evidence>
<dbReference type="Pfam" id="PF00083">
    <property type="entry name" value="Sugar_tr"/>
    <property type="match status" value="1"/>
</dbReference>
<feature type="signal peptide" evidence="8">
    <location>
        <begin position="1"/>
        <end position="19"/>
    </location>
</feature>
<dbReference type="InterPro" id="IPR005829">
    <property type="entry name" value="Sugar_transporter_CS"/>
</dbReference>
<keyword evidence="8" id="KW-0732">Signal</keyword>
<evidence type="ECO:0000313" key="11">
    <source>
        <dbReference type="Proteomes" id="UP001583177"/>
    </source>
</evidence>
<keyword evidence="11" id="KW-1185">Reference proteome</keyword>
<sequence length="502" mass="54484">MAFLSLGPVASHVLILVVAMCNICILSYDAGMINNLNTVKPFVEHFHLNSDLTGLNSAIVSAGCIFGGPMVGPIVDRWGRKAGLGVASVCIIFGVILQASASSAVQLIIGRFIIGFATLINGSVAPIWVMELASPKYRSMLSSSTVVSVPFASFLVACIILGTFDKKSDWAWRGVMLGEAVPSVLSLCLLPLVDESPRWLFAKGRREEGIDILARLHANGDRHNSMIVSEVQEILSALASEKQSDGGWKELITPFPNLKRFGIAVLMNIFYQILGGNMILYFSSYVIANLGIQDKRTIIMINIFLLLWKAGCSVGGIFLLDKIVIGTSATIVLLALLAGLSNLSDAHPENSGFAIGAIIVVALFLMAVSTSWMLLAYTYPAEILRYSQRAKGVVAAQSIGYAFSFLNLYTAPLAIEKIAWRYYAINASWNVGILAIVIWLFVETKGRTLEEMDELFDGTVHKDGVIMGHYSHTKLRQEESVYLGSLPSGSLLMTSTNSTNRD</sequence>
<evidence type="ECO:0000256" key="8">
    <source>
        <dbReference type="SAM" id="SignalP"/>
    </source>
</evidence>
<evidence type="ECO:0000256" key="1">
    <source>
        <dbReference type="ARBA" id="ARBA00004141"/>
    </source>
</evidence>
<comment type="similarity">
    <text evidence="2">Belongs to the major facilitator superfamily. Sugar transporter (TC 2.A.1.1) family.</text>
</comment>
<feature type="transmembrane region" description="Helical" evidence="7">
    <location>
        <begin position="298"/>
        <end position="318"/>
    </location>
</feature>
<name>A0ABR3VXH7_9PEZI</name>
<dbReference type="InterPro" id="IPR050360">
    <property type="entry name" value="MFS_Sugar_Transporters"/>
</dbReference>
<evidence type="ECO:0000256" key="7">
    <source>
        <dbReference type="SAM" id="Phobius"/>
    </source>
</evidence>
<proteinExistence type="inferred from homology"/>
<feature type="transmembrane region" description="Helical" evidence="7">
    <location>
        <begin position="141"/>
        <end position="164"/>
    </location>
</feature>
<feature type="transmembrane region" description="Helical" evidence="7">
    <location>
        <begin position="53"/>
        <end position="75"/>
    </location>
</feature>
<dbReference type="SUPFAM" id="SSF103473">
    <property type="entry name" value="MFS general substrate transporter"/>
    <property type="match status" value="1"/>
</dbReference>
<feature type="transmembrane region" description="Helical" evidence="7">
    <location>
        <begin position="422"/>
        <end position="442"/>
    </location>
</feature>
<feature type="chain" id="PRO_5045595411" description="Major facilitator superfamily (MFS) profile domain-containing protein" evidence="8">
    <location>
        <begin position="20"/>
        <end position="502"/>
    </location>
</feature>
<accession>A0ABR3VXH7</accession>